<evidence type="ECO:0000313" key="1">
    <source>
        <dbReference type="EMBL" id="QTQ13431.1"/>
    </source>
</evidence>
<proteinExistence type="predicted"/>
<evidence type="ECO:0000313" key="2">
    <source>
        <dbReference type="Proteomes" id="UP000671908"/>
    </source>
</evidence>
<dbReference type="AlphaFoldDB" id="A0A975F302"/>
<keyword evidence="2" id="KW-1185">Reference proteome</keyword>
<dbReference type="RefSeq" id="WP_210120128.1">
    <property type="nucleotide sequence ID" value="NZ_CP054142.1"/>
</dbReference>
<reference evidence="1 2" key="1">
    <citation type="journal article" date="2021" name="Microbiol. Resour. Announc.">
        <title>Complete Genome Sequences of Three Human Oral Treponema parvum Isolates.</title>
        <authorList>
            <person name="Zeng H."/>
            <person name="Watt R.M."/>
        </authorList>
    </citation>
    <scope>NUCLEOTIDE SEQUENCE [LARGE SCALE GENOMIC DNA]</scope>
    <source>
        <strain evidence="1 2">ATCC 700770</strain>
    </source>
</reference>
<name>A0A975F302_9SPIR</name>
<sequence length="126" mass="15173">MWNVASSDEYDAWFETLDEECKEAVLERVLLLHRFGPNLPRPYADVLHGVKKYKNLKELRNQTQKHLLRIAYYFDSKRNTFLLIGGDKKSKDQKKFYKDLVTKAITILEEHERRIENERRNKNDEM</sequence>
<dbReference type="InterPro" id="IPR009241">
    <property type="entry name" value="HigB-like"/>
</dbReference>
<dbReference type="EMBL" id="CP054142">
    <property type="protein sequence ID" value="QTQ13431.1"/>
    <property type="molecule type" value="Genomic_DNA"/>
</dbReference>
<dbReference type="Proteomes" id="UP000671908">
    <property type="component" value="Chromosome"/>
</dbReference>
<dbReference type="Pfam" id="PF05973">
    <property type="entry name" value="Gp49"/>
    <property type="match status" value="1"/>
</dbReference>
<organism evidence="1 2">
    <name type="scientific">Treponema parvum</name>
    <dbReference type="NCBI Taxonomy" id="138851"/>
    <lineage>
        <taxon>Bacteria</taxon>
        <taxon>Pseudomonadati</taxon>
        <taxon>Spirochaetota</taxon>
        <taxon>Spirochaetia</taxon>
        <taxon>Spirochaetales</taxon>
        <taxon>Treponemataceae</taxon>
        <taxon>Treponema</taxon>
    </lineage>
</organism>
<protein>
    <submittedName>
        <fullName evidence="1">Type II toxin-antitoxin system RelE/ParE family toxin</fullName>
    </submittedName>
</protein>
<gene>
    <name evidence="1" type="ORF">HRQ91_02590</name>
</gene>
<accession>A0A975F302</accession>
<dbReference type="KEGG" id="tpav:HRQ91_02590"/>